<dbReference type="Pfam" id="PF00005">
    <property type="entry name" value="ABC_tran"/>
    <property type="match status" value="2"/>
</dbReference>
<keyword evidence="11" id="KW-0067">ATP-binding</keyword>
<evidence type="ECO:0000256" key="11">
    <source>
        <dbReference type="ARBA" id="ARBA00022840"/>
    </source>
</evidence>
<keyword evidence="13 21" id="KW-1133">Transmembrane helix</keyword>
<evidence type="ECO:0000256" key="16">
    <source>
        <dbReference type="ARBA" id="ARBA00023228"/>
    </source>
</evidence>
<feature type="transmembrane region" description="Helical" evidence="21">
    <location>
        <begin position="990"/>
        <end position="1014"/>
    </location>
</feature>
<dbReference type="Pfam" id="PF12698">
    <property type="entry name" value="ABC2_membrane_3"/>
    <property type="match status" value="2"/>
</dbReference>
<evidence type="ECO:0000256" key="9">
    <source>
        <dbReference type="ARBA" id="ARBA00022741"/>
    </source>
</evidence>
<evidence type="ECO:0000256" key="5">
    <source>
        <dbReference type="ARBA" id="ARBA00022481"/>
    </source>
</evidence>
<feature type="transmembrane region" description="Helical" evidence="21">
    <location>
        <begin position="1986"/>
        <end position="2005"/>
    </location>
</feature>
<feature type="transmembrane region" description="Helical" evidence="21">
    <location>
        <begin position="780"/>
        <end position="802"/>
    </location>
</feature>
<evidence type="ECO:0000256" key="15">
    <source>
        <dbReference type="ARBA" id="ARBA00023180"/>
    </source>
</evidence>
<feature type="domain" description="AAA+ ATPase" evidence="22">
    <location>
        <begin position="2195"/>
        <end position="2380"/>
    </location>
</feature>
<feature type="compositionally biased region" description="Polar residues" evidence="20">
    <location>
        <begin position="432"/>
        <end position="447"/>
    </location>
</feature>
<dbReference type="PANTHER" id="PTHR19229">
    <property type="entry name" value="ATP-BINDING CASSETTE TRANSPORTER SUBFAMILY A ABCA"/>
    <property type="match status" value="1"/>
</dbReference>
<dbReference type="FunFam" id="3.40.50.300:FF:000612">
    <property type="entry name" value="ATP-binding cassette, sub-family A (ABC1), member 2"/>
    <property type="match status" value="1"/>
</dbReference>
<keyword evidence="7 21" id="KW-0812">Transmembrane</keyword>
<evidence type="ECO:0000256" key="12">
    <source>
        <dbReference type="ARBA" id="ARBA00022967"/>
    </source>
</evidence>
<dbReference type="FunFam" id="3.40.50.300:FF:000511">
    <property type="entry name" value="ATP-binding cassette, sub-family A (ABC1), member 2"/>
    <property type="match status" value="1"/>
</dbReference>
<keyword evidence="8" id="KW-0677">Repeat</keyword>
<dbReference type="PROSITE" id="PS00211">
    <property type="entry name" value="ABC_TRANSPORTER_1"/>
    <property type="match status" value="1"/>
</dbReference>
<dbReference type="PANTHER" id="PTHR19229:SF36">
    <property type="entry name" value="ATP-BINDING CASSETTE SUB-FAMILY A MEMBER 2"/>
    <property type="match status" value="1"/>
</dbReference>
<feature type="transmembrane region" description="Helical" evidence="21">
    <location>
        <begin position="2017"/>
        <end position="2039"/>
    </location>
</feature>
<dbReference type="InterPro" id="IPR027417">
    <property type="entry name" value="P-loop_NTPase"/>
</dbReference>
<dbReference type="CDD" id="cd03263">
    <property type="entry name" value="ABC_subfamily_A"/>
    <property type="match status" value="2"/>
</dbReference>
<comment type="function">
    <text evidence="17">Probable lipid transporter that modulates cholesterol sequestration in the late endosome/lysosome by regulating the intracellular sphingolipid metabolism, in turn participates in cholesterol homeostasis. May alter the transbilayer distribution of ceramide in the intraluminal membrane lipid bilayer, favoring its retention in the outer leaflet that results in increased acid ceramidase activity in the late endosome/lysosome, facilitating ceramide deacylation to sphingosine leading to the sequestration of free cholesterol in lysosomes. In addition regulates amyloid-beta production either by activating a signaling pathway that regulates amyloid precursor protein transcription through the modulation of sphingolipid metabolism or through its role in gamma-secretase processing of APP. May play a role in myelin formation.</text>
</comment>
<keyword evidence="10" id="KW-0967">Endosome</keyword>
<keyword evidence="24" id="KW-1185">Reference proteome</keyword>
<keyword evidence="6" id="KW-0597">Phosphoprotein</keyword>
<keyword evidence="4" id="KW-0813">Transport</keyword>
<dbReference type="GO" id="GO:0016887">
    <property type="term" value="F:ATP hydrolysis activity"/>
    <property type="evidence" value="ECO:0007669"/>
    <property type="project" value="InterPro"/>
</dbReference>
<accession>A0A8K0AAX0</accession>
<feature type="transmembrane region" description="Helical" evidence="21">
    <location>
        <begin position="2101"/>
        <end position="2123"/>
    </location>
</feature>
<evidence type="ECO:0000256" key="13">
    <source>
        <dbReference type="ARBA" id="ARBA00022989"/>
    </source>
</evidence>
<evidence type="ECO:0000259" key="22">
    <source>
        <dbReference type="SMART" id="SM00382"/>
    </source>
</evidence>
<feature type="transmembrane region" description="Helical" evidence="21">
    <location>
        <begin position="857"/>
        <end position="879"/>
    </location>
</feature>
<dbReference type="GO" id="GO:0010008">
    <property type="term" value="C:endosome membrane"/>
    <property type="evidence" value="ECO:0007669"/>
    <property type="project" value="UniProtKB-SubCell"/>
</dbReference>
<feature type="region of interest" description="Disordered" evidence="20">
    <location>
        <begin position="1458"/>
        <end position="1498"/>
    </location>
</feature>
<dbReference type="EMBL" id="OV696693">
    <property type="protein sequence ID" value="CAH1272563.1"/>
    <property type="molecule type" value="Genomic_DNA"/>
</dbReference>
<evidence type="ECO:0000256" key="3">
    <source>
        <dbReference type="ARBA" id="ARBA00008869"/>
    </source>
</evidence>
<feature type="transmembrane region" description="Helical" evidence="21">
    <location>
        <begin position="823"/>
        <end position="845"/>
    </location>
</feature>
<dbReference type="InterPro" id="IPR026082">
    <property type="entry name" value="ABCA"/>
</dbReference>
<keyword evidence="5" id="KW-0488">Methylation</keyword>
<name>A0A8K0AAX0_BRALA</name>
<evidence type="ECO:0000256" key="17">
    <source>
        <dbReference type="ARBA" id="ARBA00059684"/>
    </source>
</evidence>
<evidence type="ECO:0000256" key="21">
    <source>
        <dbReference type="SAM" id="Phobius"/>
    </source>
</evidence>
<dbReference type="GO" id="GO:0140359">
    <property type="term" value="F:ABC-type transporter activity"/>
    <property type="evidence" value="ECO:0007669"/>
    <property type="project" value="InterPro"/>
</dbReference>
<dbReference type="InterPro" id="IPR013525">
    <property type="entry name" value="ABC2_TM"/>
</dbReference>
<evidence type="ECO:0000313" key="24">
    <source>
        <dbReference type="Proteomes" id="UP000838412"/>
    </source>
</evidence>
<evidence type="ECO:0000256" key="1">
    <source>
        <dbReference type="ARBA" id="ARBA00004155"/>
    </source>
</evidence>
<evidence type="ECO:0000256" key="7">
    <source>
        <dbReference type="ARBA" id="ARBA00022692"/>
    </source>
</evidence>
<feature type="region of interest" description="Disordered" evidence="20">
    <location>
        <begin position="396"/>
        <end position="452"/>
    </location>
</feature>
<dbReference type="SMART" id="SM00382">
    <property type="entry name" value="AAA"/>
    <property type="match status" value="2"/>
</dbReference>
<evidence type="ECO:0000256" key="18">
    <source>
        <dbReference type="ARBA" id="ARBA00068368"/>
    </source>
</evidence>
<protein>
    <recommendedName>
        <fullName evidence="18">ATP-binding cassette sub-family A member 2</fullName>
    </recommendedName>
    <alternativeName>
        <fullName evidence="19">ATP-binding cassette transporter 2</fullName>
    </alternativeName>
</protein>
<dbReference type="InterPro" id="IPR017871">
    <property type="entry name" value="ABC_transporter-like_CS"/>
</dbReference>
<comment type="subcellular location">
    <subcellularLocation>
        <location evidence="2">Endosome membrane</location>
    </subcellularLocation>
    <subcellularLocation>
        <location evidence="1">Lysosome membrane</location>
        <topology evidence="1">Multi-pass membrane protein</topology>
    </subcellularLocation>
</comment>
<feature type="transmembrane region" description="Helical" evidence="21">
    <location>
        <begin position="886"/>
        <end position="907"/>
    </location>
</feature>
<feature type="transmembrane region" description="Helical" evidence="21">
    <location>
        <begin position="1021"/>
        <end position="1043"/>
    </location>
</feature>
<dbReference type="GO" id="GO:0005319">
    <property type="term" value="F:lipid transporter activity"/>
    <property type="evidence" value="ECO:0007669"/>
    <property type="project" value="TreeGrafter"/>
</dbReference>
<feature type="transmembrane region" description="Helical" evidence="21">
    <location>
        <begin position="21"/>
        <end position="42"/>
    </location>
</feature>
<proteinExistence type="inferred from homology"/>
<keyword evidence="15" id="KW-0325">Glycoprotein</keyword>
<dbReference type="InterPro" id="IPR003593">
    <property type="entry name" value="AAA+_ATPase"/>
</dbReference>
<keyword evidence="9" id="KW-0547">Nucleotide-binding</keyword>
<dbReference type="Proteomes" id="UP000838412">
    <property type="component" value="Chromosome 8"/>
</dbReference>
<keyword evidence="12" id="KW-1278">Translocase</keyword>
<reference evidence="23" key="1">
    <citation type="submission" date="2022-01" db="EMBL/GenBank/DDBJ databases">
        <authorList>
            <person name="Braso-Vives M."/>
        </authorList>
    </citation>
    <scope>NUCLEOTIDE SEQUENCE</scope>
</reference>
<gene>
    <name evidence="23" type="primary">ABCA4</name>
    <name evidence="23" type="ORF">BLAG_LOCUS24174</name>
</gene>
<dbReference type="InterPro" id="IPR056264">
    <property type="entry name" value="R2_ABCA1-4-like"/>
</dbReference>
<organism evidence="23 24">
    <name type="scientific">Branchiostoma lanceolatum</name>
    <name type="common">Common lancelet</name>
    <name type="synonym">Amphioxus lanceolatum</name>
    <dbReference type="NCBI Taxonomy" id="7740"/>
    <lineage>
        <taxon>Eukaryota</taxon>
        <taxon>Metazoa</taxon>
        <taxon>Chordata</taxon>
        <taxon>Cephalochordata</taxon>
        <taxon>Leptocardii</taxon>
        <taxon>Amphioxiformes</taxon>
        <taxon>Branchiostomatidae</taxon>
        <taxon>Branchiostoma</taxon>
    </lineage>
</organism>
<evidence type="ECO:0000256" key="20">
    <source>
        <dbReference type="SAM" id="MobiDB-lite"/>
    </source>
</evidence>
<keyword evidence="14 21" id="KW-0472">Membrane</keyword>
<dbReference type="Gene3D" id="3.40.50.300">
    <property type="entry name" value="P-loop containing nucleotide triphosphate hydrolases"/>
    <property type="match status" value="2"/>
</dbReference>
<feature type="domain" description="AAA+ ATPase" evidence="22">
    <location>
        <begin position="1147"/>
        <end position="1342"/>
    </location>
</feature>
<evidence type="ECO:0000313" key="23">
    <source>
        <dbReference type="EMBL" id="CAH1272563.1"/>
    </source>
</evidence>
<feature type="transmembrane region" description="Helical" evidence="21">
    <location>
        <begin position="1961"/>
        <end position="1980"/>
    </location>
</feature>
<evidence type="ECO:0000256" key="6">
    <source>
        <dbReference type="ARBA" id="ARBA00022553"/>
    </source>
</evidence>
<feature type="transmembrane region" description="Helical" evidence="21">
    <location>
        <begin position="1906"/>
        <end position="1929"/>
    </location>
</feature>
<sequence>MGFLHQLRLLLWKNFTLKKRSPWVAAFELFIPLVLFFILMAIRQKKPAKPHGESLFAAQPLPSAGVLPVMQALCPGGHRDSYGFPRYDKSTAYQFLERLSNSVQQNALFDEDSDVRQKFYEILHNYESLVNDPNSLEQRFAQAKDFSLGSVLTDKSEFQKVLMNNLSLSQDAADYIINTPIHIQQLYALLFGSPTRNLHNVTDQILKPKTMWSVLQQKLNSLKDGLVYQTLTNPQKLSTKEGLLALLGQSLGLGTLGEKAEEKVLQPPQQMVKSLESVLLTPDHLQYLVCNSSAGQIITQQQEKDSSMDEVHQALCNSSHAQAKFTALAEGLKAQLNQKAVVDQLGLDQMDIVENQEKMESLMEALEEFAIFQSGLHDLSDIASVFPSYTCAGIKGEEGEAPTDPASQAVTAGPVGPDADCIPPVTDPTRDPSGNSSSECTDGNSTVPDPAVPTAQVHHVHNKLSGFIRIWTSLQPTICGVNKTMTEEALEAGDLRSMGYNKKERRDLGLLLHLLTSNPKILYSPNGTWADSMTFPNGTEIDKVIKKVAEPFAFISNVTFIADQWLNRSRELRHFIQENSTRQDIQWLRQLKDAYAANPQLLNMTTNPVIRRFVQSPNVIPNVTTVLQQLENIDNLACGWIKLVSNFNLSIFMPFPNEEALVNYTLHQAQKDNVTVFASVVFNVTNTTGQLPAHMVFKIRQNASFTQKTTQIRRKYWRPNPNHGHELYYQFGFIWIQDMIERALISIVVGHDVVEPGSYVHEFPYPCYMADDFLFMIEHMMPLCMTISWVYTVAMLVQNIVYEKEQRLKEVMKMMGLNNAVHWVAWFITSFLQMSLTGTFLMLILQYSQILTYSNPWITFLFIELYIVSTICLSFFVSVLYSKAKVAAACGGIIYFLSYVPYMYVAIREEVANDKITAAEKSIACLMSTTAFGLGAKYFALYEESGTGIQFCLMSTTAFGLGAKYFALYEESGTGIQWANFLQSPVEGDAFNLCRVMVMLVVDSFVYCLLTWYIEAVHPVYLCRVMVMLVVDSFVYCLLTWYIEAVHPGSYGLPRPWYFPFQKSYWFGHGRQETLDCHMPCARGTNYSLALSEEDGACAAEDTGEEQVCFEEEPSHLPMGVCINNLVKVYKTGNKLAVNKLALNLYEGQITSFLGHNGAGKTTTMSILTGLFPPTAGSATIYGHDIRTDMLEIRKSLGMCPQHNVLFDKLTVEEHVWFYARLKGMQSADIERDLQQLIGDVGLQHKRKDPVSSLSGGMKRKLSVAIAFVGGSGTVILDEPTAGVDPYARRAIWDFLVNYKRGRTILLSTHHMDEADILGDRIAIISNGQLRACGSSLFLKSTFGDGYRLTVVKRPVDREEQGSGEPDLNSSLSNGSIITRCAEQKVSKFIRQHVAGAVLLSDTNREISYMLPSEAVKKGCFEKLFSALQSKLDDLDLSSFGLTDTTLEEVFLKVTEATGNDLPEKDEKDSLPLPTPPEASSPAVVTTPGDPDTVELEMPVRGGVSGRSYDRLMEDGDNISQNSNEPVEDPICLDQEGVGSYRLEGCQLAFSQFWGLMIKRFNFSRRNTKALFSQIVLPALFICVAMTVALSVPDIGDYPPLVLSPSQYHNYTSPIGNFVPISDEKEMQETQLYVDATAQELMLTVHLPSGIGATCVLKSPFNDTLSMEVIKLNLTDGAKLPLTDKYFDETCRQSFVHGVRLDNYVPKPPTPAPPPKSLHQKQNIHYTSFDANPNHTVHENLPVPQCQCMKDNTGFLCTPDPYPPHRFKVITGDILLDVTGRNTTLWYLNTNDLYRLHRYGALSFGNVRDYVPTSLNNIHDSAQSSYSGLRKLAVRHVAKAWYNHKGYHSMPTYLNTLNNAILRANIPKSEQDLGNPAAYGITVINHPMNETSTRLTFEYILQGTDVVIAIFIIVAMSFVPASFVVFLVFERSIKAKHLQFVSGVNPIIYWVSNYAWDMLNYLLPATCCVIILTIFDLPAYTSSTNFPAVVALFLMYGWSITPMMYPVSFWFNVPSHAYVFLIVINLFIGITATVATFMFQLFQYDKDLHAINEYMRKAFLLFPNYCLGRGLMDLAYNEYFNEYYLKIGQEDKVKSPFDWELVTRSLVAMAAEGLVFFIITILCEYKFFFKPKYIAVSDEPIEDEDIDVANERQRILRGDADKDLMKLANLTKVYKTSKKNGQTPAVDRLCVAVPCGECFGLLGVNGAGKTTTFKMLTGEIAVTGGEAFLNGHGILKDIIKVHQSIGYCPQFDALLDELTARGHLTMYARLRGIPWSETDQVVNWALRKLALMPYADKPAGTLSGGNKRKLSTAIALLGFPPLIFLDEPTTGMDPAARRFLWDLIKSIIQTGRSVILTSHSMEECEALCTRLAIMVNGRFKCLGSIQHLKNRFGDGYMITVRVKPGAEVKQVVRFFNRTFPEAVMKERHHNMVQYELKSADLSLAFIFTKMEEVQETLRIEDYSVSQTTLDNVFVNFAKKQSDIFDDSVPVESTTPSPRRFRGLFRRHTETEMQPIVLSEETLDQEEEEEAVSIQLEQSMARLDFIDSTC</sequence>
<evidence type="ECO:0000256" key="4">
    <source>
        <dbReference type="ARBA" id="ARBA00022448"/>
    </source>
</evidence>
<evidence type="ECO:0000256" key="2">
    <source>
        <dbReference type="ARBA" id="ARBA00004608"/>
    </source>
</evidence>
<dbReference type="GO" id="GO:0005765">
    <property type="term" value="C:lysosomal membrane"/>
    <property type="evidence" value="ECO:0007669"/>
    <property type="project" value="UniProtKB-SubCell"/>
</dbReference>
<dbReference type="OrthoDB" id="10255969at2759"/>
<dbReference type="GO" id="GO:0005524">
    <property type="term" value="F:ATP binding"/>
    <property type="evidence" value="ECO:0007669"/>
    <property type="project" value="UniProtKB-KW"/>
</dbReference>
<evidence type="ECO:0000256" key="10">
    <source>
        <dbReference type="ARBA" id="ARBA00022753"/>
    </source>
</evidence>
<evidence type="ECO:0000256" key="14">
    <source>
        <dbReference type="ARBA" id="ARBA00023136"/>
    </source>
</evidence>
<dbReference type="GO" id="GO:0010556">
    <property type="term" value="P:regulation of macromolecule biosynthetic process"/>
    <property type="evidence" value="ECO:0007669"/>
    <property type="project" value="UniProtKB-ARBA"/>
</dbReference>
<keyword evidence="16" id="KW-0458">Lysosome</keyword>
<evidence type="ECO:0000256" key="19">
    <source>
        <dbReference type="ARBA" id="ARBA00083139"/>
    </source>
</evidence>
<dbReference type="SUPFAM" id="SSF52540">
    <property type="entry name" value="P-loop containing nucleoside triphosphate hydrolases"/>
    <property type="match status" value="2"/>
</dbReference>
<comment type="similarity">
    <text evidence="3">Belongs to the ABC transporter superfamily. ABCA family.</text>
</comment>
<dbReference type="Pfam" id="PF23321">
    <property type="entry name" value="R1_ABCA1"/>
    <property type="match status" value="1"/>
</dbReference>
<dbReference type="GO" id="GO:0051247">
    <property type="term" value="P:positive regulation of protein metabolic process"/>
    <property type="evidence" value="ECO:0007669"/>
    <property type="project" value="UniProtKB-ARBA"/>
</dbReference>
<evidence type="ECO:0000256" key="8">
    <source>
        <dbReference type="ARBA" id="ARBA00022737"/>
    </source>
</evidence>
<dbReference type="InterPro" id="IPR003439">
    <property type="entry name" value="ABC_transporter-like_ATP-bd"/>
</dbReference>